<keyword evidence="3" id="KW-0133">Cell shape</keyword>
<dbReference type="PROSITE" id="PS51191">
    <property type="entry name" value="FEMABX"/>
    <property type="match status" value="1"/>
</dbReference>
<proteinExistence type="inferred from homology"/>
<evidence type="ECO:0008006" key="9">
    <source>
        <dbReference type="Google" id="ProtNLM"/>
    </source>
</evidence>
<dbReference type="GO" id="GO:0071555">
    <property type="term" value="P:cell wall organization"/>
    <property type="evidence" value="ECO:0007669"/>
    <property type="project" value="UniProtKB-KW"/>
</dbReference>
<name>A0A2M8EPM8_9BACT</name>
<organism evidence="7 8">
    <name type="scientific">Candidatus Uhrbacteria bacterium CG_4_9_14_0_2_um_filter_41_50</name>
    <dbReference type="NCBI Taxonomy" id="1975031"/>
    <lineage>
        <taxon>Bacteria</taxon>
        <taxon>Candidatus Uhriibacteriota</taxon>
    </lineage>
</organism>
<keyword evidence="6" id="KW-0961">Cell wall biogenesis/degradation</keyword>
<gene>
    <name evidence="7" type="ORF">CO057_01590</name>
</gene>
<dbReference type="InterPro" id="IPR003447">
    <property type="entry name" value="FEMABX"/>
</dbReference>
<dbReference type="InterPro" id="IPR016181">
    <property type="entry name" value="Acyl_CoA_acyltransferase"/>
</dbReference>
<dbReference type="Pfam" id="PF02388">
    <property type="entry name" value="FemAB"/>
    <property type="match status" value="2"/>
</dbReference>
<dbReference type="Proteomes" id="UP000230251">
    <property type="component" value="Unassembled WGS sequence"/>
</dbReference>
<dbReference type="EMBL" id="PFSI01000024">
    <property type="protein sequence ID" value="PJC24682.1"/>
    <property type="molecule type" value="Genomic_DNA"/>
</dbReference>
<comment type="similarity">
    <text evidence="1">Belongs to the FemABX family.</text>
</comment>
<accession>A0A2M8EPM8</accession>
<evidence type="ECO:0000256" key="2">
    <source>
        <dbReference type="ARBA" id="ARBA00022679"/>
    </source>
</evidence>
<keyword evidence="2" id="KW-0808">Transferase</keyword>
<evidence type="ECO:0000256" key="3">
    <source>
        <dbReference type="ARBA" id="ARBA00022960"/>
    </source>
</evidence>
<evidence type="ECO:0000256" key="6">
    <source>
        <dbReference type="ARBA" id="ARBA00023316"/>
    </source>
</evidence>
<reference evidence="8" key="1">
    <citation type="submission" date="2017-09" db="EMBL/GenBank/DDBJ databases">
        <title>Depth-based differentiation of microbial function through sediment-hosted aquifers and enrichment of novel symbionts in the deep terrestrial subsurface.</title>
        <authorList>
            <person name="Probst A.J."/>
            <person name="Ladd B."/>
            <person name="Jarett J.K."/>
            <person name="Geller-Mcgrath D.E."/>
            <person name="Sieber C.M.K."/>
            <person name="Emerson J.B."/>
            <person name="Anantharaman K."/>
            <person name="Thomas B.C."/>
            <person name="Malmstrom R."/>
            <person name="Stieglmeier M."/>
            <person name="Klingl A."/>
            <person name="Woyke T."/>
            <person name="Ryan C.M."/>
            <person name="Banfield J.F."/>
        </authorList>
    </citation>
    <scope>NUCLEOTIDE SEQUENCE [LARGE SCALE GENOMIC DNA]</scope>
</reference>
<dbReference type="Gene3D" id="3.40.630.30">
    <property type="match status" value="1"/>
</dbReference>
<keyword evidence="5" id="KW-0012">Acyltransferase</keyword>
<evidence type="ECO:0000313" key="8">
    <source>
        <dbReference type="Proteomes" id="UP000230251"/>
    </source>
</evidence>
<evidence type="ECO:0000256" key="4">
    <source>
        <dbReference type="ARBA" id="ARBA00022984"/>
    </source>
</evidence>
<sequence>MDSMDRREWNNLVEKYAPSFGAFLHSYEWGEFQRSIGREIVRVWVDDEQGLVMAQAIKMDLPFGQFYWYVPKGPFGTALMERQIEVLHERLPGAVFLRVEPQDGGHMLRVSDIQPSVTMTLDLRKSENEIFSELKSKTRYNIRLAEKKGVVPKVVNIKRFEDFMRLMDQTSNRDRFSSHPDAYYQAMLTAMRDDRGAKAYIAMAFYNERPLVGNIMIDFAGVRTYLHGASSNLHRNVMAPYLLHWYLIKDAKRRGFHTFDFWGVAPPGSGEKHPWHGITRYKEGFGGVVVEQPGTFDLPTKHLWYSAYKTVRAMRRIKPF</sequence>
<keyword evidence="4" id="KW-0573">Peptidoglycan synthesis</keyword>
<dbReference type="AlphaFoldDB" id="A0A2M8EPM8"/>
<protein>
    <recommendedName>
        <fullName evidence="9">Methicillin resistance protein</fullName>
    </recommendedName>
</protein>
<dbReference type="PANTHER" id="PTHR36174">
    <property type="entry name" value="LIPID II:GLYCINE GLYCYLTRANSFERASE"/>
    <property type="match status" value="1"/>
</dbReference>
<evidence type="ECO:0000313" key="7">
    <source>
        <dbReference type="EMBL" id="PJC24682.1"/>
    </source>
</evidence>
<dbReference type="GO" id="GO:0009252">
    <property type="term" value="P:peptidoglycan biosynthetic process"/>
    <property type="evidence" value="ECO:0007669"/>
    <property type="project" value="UniProtKB-KW"/>
</dbReference>
<evidence type="ECO:0000256" key="1">
    <source>
        <dbReference type="ARBA" id="ARBA00009943"/>
    </source>
</evidence>
<dbReference type="GO" id="GO:0016755">
    <property type="term" value="F:aminoacyltransferase activity"/>
    <property type="evidence" value="ECO:0007669"/>
    <property type="project" value="InterPro"/>
</dbReference>
<dbReference type="SUPFAM" id="SSF55729">
    <property type="entry name" value="Acyl-CoA N-acyltransferases (Nat)"/>
    <property type="match status" value="2"/>
</dbReference>
<dbReference type="PANTHER" id="PTHR36174:SF1">
    <property type="entry name" value="LIPID II:GLYCINE GLYCYLTRANSFERASE"/>
    <property type="match status" value="1"/>
</dbReference>
<evidence type="ECO:0000256" key="5">
    <source>
        <dbReference type="ARBA" id="ARBA00023315"/>
    </source>
</evidence>
<dbReference type="GO" id="GO:0008360">
    <property type="term" value="P:regulation of cell shape"/>
    <property type="evidence" value="ECO:0007669"/>
    <property type="project" value="UniProtKB-KW"/>
</dbReference>
<dbReference type="InterPro" id="IPR050644">
    <property type="entry name" value="PG_Glycine_Bridge_Synth"/>
</dbReference>
<comment type="caution">
    <text evidence="7">The sequence shown here is derived from an EMBL/GenBank/DDBJ whole genome shotgun (WGS) entry which is preliminary data.</text>
</comment>